<organism evidence="2 3">
    <name type="scientific">Polistes dominula</name>
    <name type="common">European paper wasp</name>
    <name type="synonym">Vespa dominula</name>
    <dbReference type="NCBI Taxonomy" id="743375"/>
    <lineage>
        <taxon>Eukaryota</taxon>
        <taxon>Metazoa</taxon>
        <taxon>Ecdysozoa</taxon>
        <taxon>Arthropoda</taxon>
        <taxon>Hexapoda</taxon>
        <taxon>Insecta</taxon>
        <taxon>Pterygota</taxon>
        <taxon>Neoptera</taxon>
        <taxon>Endopterygota</taxon>
        <taxon>Hymenoptera</taxon>
        <taxon>Apocrita</taxon>
        <taxon>Aculeata</taxon>
        <taxon>Vespoidea</taxon>
        <taxon>Vespidae</taxon>
        <taxon>Polistinae</taxon>
        <taxon>Polistini</taxon>
        <taxon>Polistes</taxon>
    </lineage>
</organism>
<protein>
    <submittedName>
        <fullName evidence="3">Uncharacterized protein LOC107073634</fullName>
    </submittedName>
</protein>
<keyword evidence="1" id="KW-0472">Membrane</keyword>
<evidence type="ECO:0000313" key="2">
    <source>
        <dbReference type="Proteomes" id="UP000694924"/>
    </source>
</evidence>
<gene>
    <name evidence="3" type="primary">LOC107073634</name>
</gene>
<dbReference type="Proteomes" id="UP000694924">
    <property type="component" value="Unplaced"/>
</dbReference>
<evidence type="ECO:0000256" key="1">
    <source>
        <dbReference type="SAM" id="Phobius"/>
    </source>
</evidence>
<accession>A0ABM1JBH6</accession>
<evidence type="ECO:0000313" key="3">
    <source>
        <dbReference type="RefSeq" id="XP_015189814.1"/>
    </source>
</evidence>
<feature type="transmembrane region" description="Helical" evidence="1">
    <location>
        <begin position="114"/>
        <end position="134"/>
    </location>
</feature>
<reference evidence="3" key="1">
    <citation type="submission" date="2025-08" db="UniProtKB">
        <authorList>
            <consortium name="RefSeq"/>
        </authorList>
    </citation>
    <scope>IDENTIFICATION</scope>
    <source>
        <tissue evidence="3">Whole body</tissue>
    </source>
</reference>
<dbReference type="RefSeq" id="XP_015189814.1">
    <property type="nucleotide sequence ID" value="XM_015334328.1"/>
</dbReference>
<keyword evidence="2" id="KW-1185">Reference proteome</keyword>
<proteinExistence type="predicted"/>
<sequence>DIKIYKKIEGPRDCVLLQEDLIFFYNWCFLNSLTLNVDKCHIVSFSRLLNPMQFNYLLKSVVLSRLDQCKDLGVIIDCKLCFQGHFDYITTRAYKMLGFIGRATVDFKDLNTLIYLYKSLVLSILCYASVIWSLHSDKYIYQLEKIQHRFLRLLCLRSKRPLDPFEHNYSQSAFSFGLPTLESSRIVADILFGFAVLCGEIDCNYLRGRIVGRALPYTIRNSRLLIELTHGTNLAYFSPIPRIIRLFNSLPESVNNVTSKHQLKMLLRGYFNKY</sequence>
<keyword evidence="1" id="KW-1133">Transmembrane helix</keyword>
<dbReference type="PRINTS" id="PR01345">
    <property type="entry name" value="CERVTRCPTASE"/>
</dbReference>
<keyword evidence="1" id="KW-0812">Transmembrane</keyword>
<feature type="non-terminal residue" evidence="3">
    <location>
        <position position="1"/>
    </location>
</feature>
<name>A0ABM1JBH6_POLDO</name>
<dbReference type="GeneID" id="107073634"/>
<dbReference type="PANTHER" id="PTHR33332">
    <property type="entry name" value="REVERSE TRANSCRIPTASE DOMAIN-CONTAINING PROTEIN"/>
    <property type="match status" value="1"/>
</dbReference>